<dbReference type="SUPFAM" id="SSF55729">
    <property type="entry name" value="Acyl-CoA N-acyltransferases (Nat)"/>
    <property type="match status" value="1"/>
</dbReference>
<comment type="caution">
    <text evidence="2">The sequence shown here is derived from an EMBL/GenBank/DDBJ whole genome shotgun (WGS) entry which is preliminary data.</text>
</comment>
<dbReference type="Gene3D" id="3.40.630.30">
    <property type="match status" value="1"/>
</dbReference>
<evidence type="ECO:0000313" key="3">
    <source>
        <dbReference type="Proteomes" id="UP000435138"/>
    </source>
</evidence>
<dbReference type="Proteomes" id="UP000435138">
    <property type="component" value="Unassembled WGS sequence"/>
</dbReference>
<keyword evidence="3" id="KW-1185">Reference proteome</keyword>
<dbReference type="Pfam" id="PF00583">
    <property type="entry name" value="Acetyltransf_1"/>
    <property type="match status" value="1"/>
</dbReference>
<dbReference type="Gene3D" id="3.40.630.90">
    <property type="match status" value="1"/>
</dbReference>
<dbReference type="PROSITE" id="PS51186">
    <property type="entry name" value="GNAT"/>
    <property type="match status" value="1"/>
</dbReference>
<gene>
    <name evidence="2" type="ORF">GAO09_13405</name>
</gene>
<accession>A0A6A8A8D8</accession>
<dbReference type="InterPro" id="IPR041496">
    <property type="entry name" value="YitH/HolE_GNAT"/>
</dbReference>
<dbReference type="RefSeq" id="WP_153354506.1">
    <property type="nucleotide sequence ID" value="NZ_JAYKOO010000002.1"/>
</dbReference>
<dbReference type="InterPro" id="IPR052729">
    <property type="entry name" value="Acyl/Acetyltrans_Enzymes"/>
</dbReference>
<dbReference type="PANTHER" id="PTHR47237:SF2">
    <property type="entry name" value="BLL4206 PROTEIN"/>
    <property type="match status" value="1"/>
</dbReference>
<evidence type="ECO:0000313" key="2">
    <source>
        <dbReference type="EMBL" id="MQY47029.1"/>
    </source>
</evidence>
<sequence>MKTLNPSDITIVDLGPADAAEAQRLSLQEAWPHRLEDWQFLLDISKGVGAICNGKLVGTALLTPYGETGATCNMIIVDPAMRGLGLGRKLVERLLEKAGDLECRLIATEAGLPLYEKLGFVATGKIRQHQGVVTAKLSFVGVIDATPGDLDDLVALDRVALGLDRSALVAKLIDKQPFLLLRDKNGLRGFASCRPFGRGHILGPLVARDDEAFKILLTASIARHHGKFLRVDLTDAAAAEVAVVEAAGLAKVGGGVAMTRPGIRSAEPVGDARVYALAAQALC</sequence>
<proteinExistence type="predicted"/>
<keyword evidence="2" id="KW-0808">Transferase</keyword>
<dbReference type="CDD" id="cd04301">
    <property type="entry name" value="NAT_SF"/>
    <property type="match status" value="1"/>
</dbReference>
<dbReference type="PANTHER" id="PTHR47237">
    <property type="entry name" value="SLL0310 PROTEIN"/>
    <property type="match status" value="1"/>
</dbReference>
<reference evidence="2 3" key="1">
    <citation type="submission" date="2019-11" db="EMBL/GenBank/DDBJ databases">
        <title>Genome analysis of Rhizobacterium cereale a novel genus and species isolated from maize roots in North Spain.</title>
        <authorList>
            <person name="Menendez E."/>
            <person name="Flores-Felix J.D."/>
            <person name="Ramirez-Bahena M.-H."/>
            <person name="Igual J.M."/>
            <person name="Garcia-Fraile P."/>
            <person name="Peix A."/>
            <person name="Velazquez E."/>
        </authorList>
    </citation>
    <scope>NUCLEOTIDE SEQUENCE [LARGE SCALE GENOMIC DNA]</scope>
    <source>
        <strain evidence="2 3">RZME27</strain>
    </source>
</reference>
<dbReference type="Pfam" id="PF18014">
    <property type="entry name" value="Acetyltransf_18"/>
    <property type="match status" value="1"/>
</dbReference>
<dbReference type="GO" id="GO:0016747">
    <property type="term" value="F:acyltransferase activity, transferring groups other than amino-acyl groups"/>
    <property type="evidence" value="ECO:0007669"/>
    <property type="project" value="InterPro"/>
</dbReference>
<evidence type="ECO:0000259" key="1">
    <source>
        <dbReference type="PROSITE" id="PS51186"/>
    </source>
</evidence>
<dbReference type="InterPro" id="IPR016181">
    <property type="entry name" value="Acyl_CoA_acyltransferase"/>
</dbReference>
<dbReference type="InterPro" id="IPR000182">
    <property type="entry name" value="GNAT_dom"/>
</dbReference>
<organism evidence="2 3">
    <name type="scientific">Endobacterium cereale</name>
    <dbReference type="NCBI Taxonomy" id="2663029"/>
    <lineage>
        <taxon>Bacteria</taxon>
        <taxon>Pseudomonadati</taxon>
        <taxon>Pseudomonadota</taxon>
        <taxon>Alphaproteobacteria</taxon>
        <taxon>Hyphomicrobiales</taxon>
        <taxon>Rhizobiaceae</taxon>
        <taxon>Endobacterium</taxon>
    </lineage>
</organism>
<protein>
    <submittedName>
        <fullName evidence="2">GNAT family N-acetyltransferase</fullName>
    </submittedName>
</protein>
<dbReference type="AlphaFoldDB" id="A0A6A8A8D8"/>
<feature type="domain" description="N-acetyltransferase" evidence="1">
    <location>
        <begin position="9"/>
        <end position="140"/>
    </location>
</feature>
<name>A0A6A8A8D8_9HYPH</name>
<dbReference type="EMBL" id="WIXI01000043">
    <property type="protein sequence ID" value="MQY47029.1"/>
    <property type="molecule type" value="Genomic_DNA"/>
</dbReference>